<protein>
    <submittedName>
        <fullName evidence="2">Uncharacterized protein</fullName>
    </submittedName>
</protein>
<dbReference type="EMBL" id="RBZY01000083">
    <property type="protein sequence ID" value="RWR15804.1"/>
    <property type="molecule type" value="Genomic_DNA"/>
</dbReference>
<name>A0A3S3MV27_9MICO</name>
<organism evidence="2 3">
    <name type="scientific">Microbacterium enclense</name>
    <dbReference type="NCBI Taxonomy" id="993073"/>
    <lineage>
        <taxon>Bacteria</taxon>
        <taxon>Bacillati</taxon>
        <taxon>Actinomycetota</taxon>
        <taxon>Actinomycetes</taxon>
        <taxon>Micrococcales</taxon>
        <taxon>Microbacteriaceae</taxon>
        <taxon>Microbacterium</taxon>
    </lineage>
</organism>
<evidence type="ECO:0000256" key="1">
    <source>
        <dbReference type="SAM" id="MobiDB-lite"/>
    </source>
</evidence>
<reference evidence="2 3" key="1">
    <citation type="journal article" date="2018" name="Front. Microbiol.">
        <title>Novel Insights Into Bacterial Dimethylsulfoniopropionate Catabolism in the East China Sea.</title>
        <authorList>
            <person name="Liu J."/>
            <person name="Liu J."/>
            <person name="Zhang S.H."/>
            <person name="Liang J."/>
            <person name="Lin H."/>
            <person name="Song D."/>
            <person name="Yang G.P."/>
            <person name="Todd J.D."/>
            <person name="Zhang X.H."/>
        </authorList>
    </citation>
    <scope>NUCLEOTIDE SEQUENCE [LARGE SCALE GENOMIC DNA]</scope>
    <source>
        <strain evidence="2 3">ZYFD042</strain>
    </source>
</reference>
<accession>A0A3S3MV27</accession>
<dbReference type="OrthoDB" id="4990943at2"/>
<dbReference type="PROSITE" id="PS51257">
    <property type="entry name" value="PROKAR_LIPOPROTEIN"/>
    <property type="match status" value="1"/>
</dbReference>
<dbReference type="Proteomes" id="UP000285970">
    <property type="component" value="Unassembled WGS sequence"/>
</dbReference>
<proteinExistence type="predicted"/>
<evidence type="ECO:0000313" key="3">
    <source>
        <dbReference type="Proteomes" id="UP000285970"/>
    </source>
</evidence>
<gene>
    <name evidence="2" type="ORF">D8Y23_15360</name>
</gene>
<dbReference type="RefSeq" id="WP_128218939.1">
    <property type="nucleotide sequence ID" value="NZ_RBZY01000083.1"/>
</dbReference>
<comment type="caution">
    <text evidence="2">The sequence shown here is derived from an EMBL/GenBank/DDBJ whole genome shotgun (WGS) entry which is preliminary data.</text>
</comment>
<dbReference type="AlphaFoldDB" id="A0A3S3MV27"/>
<feature type="region of interest" description="Disordered" evidence="1">
    <location>
        <begin position="29"/>
        <end position="67"/>
    </location>
</feature>
<sequence>MKARLRPLVLTLIVATALGTTTGCIRLPSPLGPDGMQAPLTAPDDSSAAPLEPTDAAGPDAGTSSEDPLAERDRFFEEQQLPLDGTPLVAVTPAQKQFIAEQRAYVEEQGFEWTAEEESLSLALVADACETAILNSHAVDADILRAHVATSPLFAQLVDPSLQGEQRAAAEDPIANLMVYGTTFLCPQDSDAWIDAYTEVYDG</sequence>
<evidence type="ECO:0000313" key="2">
    <source>
        <dbReference type="EMBL" id="RWR15804.1"/>
    </source>
</evidence>